<gene>
    <name evidence="1" type="ORF">KPL71_009162</name>
</gene>
<dbReference type="EMBL" id="CM039172">
    <property type="protein sequence ID" value="KAH9783051.1"/>
    <property type="molecule type" value="Genomic_DNA"/>
</dbReference>
<evidence type="ECO:0000313" key="1">
    <source>
        <dbReference type="EMBL" id="KAH9783051.1"/>
    </source>
</evidence>
<sequence>MASSSSQRKYEVFLSFRGEDTRKGFTSHLAAALDQKQIQFFIDDEELKKGDEISPALANAIETSDISIIIFSKDYASSKWCLSELVKILDCKKMNGQIVIPVFYHVDPSDVRKQSGSFGEAFVEYEKNFPHKVQKWRDALTEASSLSGYDATESRTEAELVKEIAADISKKLEDMSDSTDLDGIWGMGGIGKTTIASAVFHQISRHFQGKCFMANVREESNKMGAIHIRDEVISQVLGDKNLKIGTLVIHQNIRKRLRQVKMLIVLDVLAGELDKFTTGSRIVITARDKQVLDKCGVNYVYEAEGLEHNKALELFYRKAFRQNNCPPDFLGLSLEVVHYARNNPLALEVLGSSLYQKSKQQWEDRLHNLRLISEPKIYKVLKISYDELNSKEKEMFLDIACFFKGEDLDLVTRIQDNPISVRQPAKNA</sequence>
<keyword evidence="2" id="KW-1185">Reference proteome</keyword>
<name>A0ACB8MBW0_CITSI</name>
<evidence type="ECO:0000313" key="2">
    <source>
        <dbReference type="Proteomes" id="UP000829398"/>
    </source>
</evidence>
<accession>A0ACB8MBW0</accession>
<protein>
    <submittedName>
        <fullName evidence="1">Disease resistance-like protein DSC1</fullName>
    </submittedName>
</protein>
<proteinExistence type="predicted"/>
<dbReference type="Proteomes" id="UP000829398">
    <property type="component" value="Chromosome 3"/>
</dbReference>
<organism evidence="1 2">
    <name type="scientific">Citrus sinensis</name>
    <name type="common">Sweet orange</name>
    <name type="synonym">Citrus aurantium var. sinensis</name>
    <dbReference type="NCBI Taxonomy" id="2711"/>
    <lineage>
        <taxon>Eukaryota</taxon>
        <taxon>Viridiplantae</taxon>
        <taxon>Streptophyta</taxon>
        <taxon>Embryophyta</taxon>
        <taxon>Tracheophyta</taxon>
        <taxon>Spermatophyta</taxon>
        <taxon>Magnoliopsida</taxon>
        <taxon>eudicotyledons</taxon>
        <taxon>Gunneridae</taxon>
        <taxon>Pentapetalae</taxon>
        <taxon>rosids</taxon>
        <taxon>malvids</taxon>
        <taxon>Sapindales</taxon>
        <taxon>Rutaceae</taxon>
        <taxon>Aurantioideae</taxon>
        <taxon>Citrus</taxon>
    </lineage>
</organism>
<comment type="caution">
    <text evidence="1">The sequence shown here is derived from an EMBL/GenBank/DDBJ whole genome shotgun (WGS) entry which is preliminary data.</text>
</comment>
<reference evidence="2" key="1">
    <citation type="journal article" date="2023" name="Hortic. Res.">
        <title>A chromosome-level phased genome enabling allele-level studies in sweet orange: a case study on citrus Huanglongbing tolerance.</title>
        <authorList>
            <person name="Wu B."/>
            <person name="Yu Q."/>
            <person name="Deng Z."/>
            <person name="Duan Y."/>
            <person name="Luo F."/>
            <person name="Gmitter F. Jr."/>
        </authorList>
    </citation>
    <scope>NUCLEOTIDE SEQUENCE [LARGE SCALE GENOMIC DNA]</scope>
    <source>
        <strain evidence="2">cv. Valencia</strain>
    </source>
</reference>